<dbReference type="PANTHER" id="PTHR42648">
    <property type="entry name" value="TRANSPOSASE, PUTATIVE-RELATED"/>
    <property type="match status" value="1"/>
</dbReference>
<sequence>MRLKSDVSSLLKYFFTEVKTRFGKKIQRVRRDNVFEFFNSTCNEFSKLHGVIHESSCLHTPQQNGVVERKHRHILDITKAIKFQADFPNKFWECCIQADMYILNRIPSTFLGHVSPFDKIYNKPPSFDHMRVIGCLCFATNLIKQDKFSSRAIKVVYW</sequence>
<dbReference type="InterPro" id="IPR039537">
    <property type="entry name" value="Retrotran_Ty1/copia-like"/>
</dbReference>
<dbReference type="AlphaFoldDB" id="A0ABD2TQF5"/>
<evidence type="ECO:0000313" key="2">
    <source>
        <dbReference type="EMBL" id="KAL3358627.1"/>
    </source>
</evidence>
<dbReference type="PANTHER" id="PTHR42648:SF31">
    <property type="entry name" value="RNA-DIRECTED DNA POLYMERASE"/>
    <property type="match status" value="1"/>
</dbReference>
<accession>A0ABD2TQF5</accession>
<organism evidence="2 3">
    <name type="scientific">Solanum stoloniferum</name>
    <dbReference type="NCBI Taxonomy" id="62892"/>
    <lineage>
        <taxon>Eukaryota</taxon>
        <taxon>Viridiplantae</taxon>
        <taxon>Streptophyta</taxon>
        <taxon>Embryophyta</taxon>
        <taxon>Tracheophyta</taxon>
        <taxon>Spermatophyta</taxon>
        <taxon>Magnoliopsida</taxon>
        <taxon>eudicotyledons</taxon>
        <taxon>Gunneridae</taxon>
        <taxon>Pentapetalae</taxon>
        <taxon>asterids</taxon>
        <taxon>lamiids</taxon>
        <taxon>Solanales</taxon>
        <taxon>Solanaceae</taxon>
        <taxon>Solanoideae</taxon>
        <taxon>Solaneae</taxon>
        <taxon>Solanum</taxon>
    </lineage>
</organism>
<feature type="domain" description="Integrase catalytic" evidence="1">
    <location>
        <begin position="1"/>
        <end position="124"/>
    </location>
</feature>
<dbReference type="EMBL" id="JBJKTR010000009">
    <property type="protein sequence ID" value="KAL3358628.1"/>
    <property type="molecule type" value="Genomic_DNA"/>
</dbReference>
<dbReference type="SUPFAM" id="SSF53098">
    <property type="entry name" value="Ribonuclease H-like"/>
    <property type="match status" value="1"/>
</dbReference>
<dbReference type="EMBL" id="JBJKTR010000009">
    <property type="protein sequence ID" value="KAL3358627.1"/>
    <property type="molecule type" value="Genomic_DNA"/>
</dbReference>
<dbReference type="PROSITE" id="PS50994">
    <property type="entry name" value="INTEGRASE"/>
    <property type="match status" value="1"/>
</dbReference>
<comment type="caution">
    <text evidence="2">The sequence shown here is derived from an EMBL/GenBank/DDBJ whole genome shotgun (WGS) entry which is preliminary data.</text>
</comment>
<name>A0ABD2TQF5_9SOLN</name>
<dbReference type="Proteomes" id="UP001627284">
    <property type="component" value="Unassembled WGS sequence"/>
</dbReference>
<keyword evidence="3" id="KW-1185">Reference proteome</keyword>
<dbReference type="InterPro" id="IPR012337">
    <property type="entry name" value="RNaseH-like_sf"/>
</dbReference>
<dbReference type="InterPro" id="IPR036397">
    <property type="entry name" value="RNaseH_sf"/>
</dbReference>
<proteinExistence type="predicted"/>
<evidence type="ECO:0000259" key="1">
    <source>
        <dbReference type="PROSITE" id="PS50994"/>
    </source>
</evidence>
<gene>
    <name evidence="2" type="ORF">AABB24_015633</name>
</gene>
<reference evidence="2 3" key="1">
    <citation type="submission" date="2024-05" db="EMBL/GenBank/DDBJ databases">
        <title>De novo assembly of an allotetraploid wild potato.</title>
        <authorList>
            <person name="Hosaka A.J."/>
        </authorList>
    </citation>
    <scope>NUCLEOTIDE SEQUENCE [LARGE SCALE GENOMIC DNA]</scope>
    <source>
        <tissue evidence="2">Young leaves</tissue>
    </source>
</reference>
<evidence type="ECO:0000313" key="3">
    <source>
        <dbReference type="Proteomes" id="UP001627284"/>
    </source>
</evidence>
<dbReference type="Gene3D" id="3.30.420.10">
    <property type="entry name" value="Ribonuclease H-like superfamily/Ribonuclease H"/>
    <property type="match status" value="1"/>
</dbReference>
<protein>
    <recommendedName>
        <fullName evidence="1">Integrase catalytic domain-containing protein</fullName>
    </recommendedName>
</protein>
<dbReference type="InterPro" id="IPR001584">
    <property type="entry name" value="Integrase_cat-core"/>
</dbReference>